<evidence type="ECO:0000259" key="2">
    <source>
        <dbReference type="PROSITE" id="PS50404"/>
    </source>
</evidence>
<feature type="domain" description="GST C-terminal" evidence="3">
    <location>
        <begin position="170"/>
        <end position="277"/>
    </location>
</feature>
<evidence type="ECO:0000256" key="1">
    <source>
        <dbReference type="SAM" id="Phobius"/>
    </source>
</evidence>
<sequence length="277" mass="30528">MSSKESSLDATNSPLPAQPVKLGVSAEVYVLMVLCIGMLSSLILYLFIYARKLAQPLASSSTYKASTFTSLPPAVKMVEVHAAPQPTPPRPPAPPHPKGTLRRAEAIRYLLELAQVKWENVVVTQETWPSLKEEMPLGQVPVLEVDGVKIGQSLAIARFLAHEFGMCASNALQNARLDMIADLVAEAINSDGIKQWPLVLLGMMKVDDKTVFFKEKVRPQLDNYAGTFEKFLVENGSNALLCGDQVTWVDVFAAEFFSKFCDFGEKDCLEAFPTFRT</sequence>
<dbReference type="Pfam" id="PF02798">
    <property type="entry name" value="GST_N"/>
    <property type="match status" value="1"/>
</dbReference>
<dbReference type="SUPFAM" id="SSF52833">
    <property type="entry name" value="Thioredoxin-like"/>
    <property type="match status" value="1"/>
</dbReference>
<reference evidence="5" key="1">
    <citation type="submission" date="2022-11" db="UniProtKB">
        <authorList>
            <consortium name="WormBaseParasite"/>
        </authorList>
    </citation>
    <scope>IDENTIFICATION</scope>
</reference>
<dbReference type="InterPro" id="IPR050213">
    <property type="entry name" value="GST_superfamily"/>
</dbReference>
<dbReference type="GO" id="GO:0006749">
    <property type="term" value="P:glutathione metabolic process"/>
    <property type="evidence" value="ECO:0007669"/>
    <property type="project" value="TreeGrafter"/>
</dbReference>
<dbReference type="GO" id="GO:0004364">
    <property type="term" value="F:glutathione transferase activity"/>
    <property type="evidence" value="ECO:0007669"/>
    <property type="project" value="TreeGrafter"/>
</dbReference>
<dbReference type="PROSITE" id="PS50404">
    <property type="entry name" value="GST_NTER"/>
    <property type="match status" value="1"/>
</dbReference>
<keyword evidence="1" id="KW-1133">Transmembrane helix</keyword>
<evidence type="ECO:0000313" key="4">
    <source>
        <dbReference type="Proteomes" id="UP000887574"/>
    </source>
</evidence>
<evidence type="ECO:0000259" key="3">
    <source>
        <dbReference type="PROSITE" id="PS50405"/>
    </source>
</evidence>
<dbReference type="PROSITE" id="PS50405">
    <property type="entry name" value="GST_CTER"/>
    <property type="match status" value="1"/>
</dbReference>
<keyword evidence="4" id="KW-1185">Reference proteome</keyword>
<dbReference type="PANTHER" id="PTHR11571:SF261">
    <property type="entry name" value="GLUTATHIONE S-TRANSFERASE GST-36-RELATED"/>
    <property type="match status" value="1"/>
</dbReference>
<dbReference type="InterPro" id="IPR036249">
    <property type="entry name" value="Thioredoxin-like_sf"/>
</dbReference>
<dbReference type="AlphaFoldDB" id="A0A915D1M5"/>
<name>A0A915D1M5_9BILA</name>
<dbReference type="Pfam" id="PF14497">
    <property type="entry name" value="GST_C_3"/>
    <property type="match status" value="1"/>
</dbReference>
<dbReference type="InterPro" id="IPR040079">
    <property type="entry name" value="Glutathione_S-Trfase"/>
</dbReference>
<organism evidence="4 5">
    <name type="scientific">Ditylenchus dipsaci</name>
    <dbReference type="NCBI Taxonomy" id="166011"/>
    <lineage>
        <taxon>Eukaryota</taxon>
        <taxon>Metazoa</taxon>
        <taxon>Ecdysozoa</taxon>
        <taxon>Nematoda</taxon>
        <taxon>Chromadorea</taxon>
        <taxon>Rhabditida</taxon>
        <taxon>Tylenchina</taxon>
        <taxon>Tylenchomorpha</taxon>
        <taxon>Sphaerularioidea</taxon>
        <taxon>Anguinidae</taxon>
        <taxon>Anguininae</taxon>
        <taxon>Ditylenchus</taxon>
    </lineage>
</organism>
<protein>
    <submittedName>
        <fullName evidence="5">Uncharacterized protein</fullName>
    </submittedName>
</protein>
<dbReference type="Gene3D" id="1.20.1050.10">
    <property type="match status" value="1"/>
</dbReference>
<dbReference type="SUPFAM" id="SSF47616">
    <property type="entry name" value="GST C-terminal domain-like"/>
    <property type="match status" value="1"/>
</dbReference>
<dbReference type="WBParaSite" id="jg14968">
    <property type="protein sequence ID" value="jg14968"/>
    <property type="gene ID" value="jg14968"/>
</dbReference>
<proteinExistence type="predicted"/>
<evidence type="ECO:0000313" key="5">
    <source>
        <dbReference type="WBParaSite" id="jg14968"/>
    </source>
</evidence>
<dbReference type="InterPro" id="IPR004046">
    <property type="entry name" value="GST_C"/>
</dbReference>
<dbReference type="InterPro" id="IPR010987">
    <property type="entry name" value="Glutathione-S-Trfase_C-like"/>
</dbReference>
<feature type="transmembrane region" description="Helical" evidence="1">
    <location>
        <begin position="28"/>
        <end position="50"/>
    </location>
</feature>
<dbReference type="InterPro" id="IPR036282">
    <property type="entry name" value="Glutathione-S-Trfase_C_sf"/>
</dbReference>
<dbReference type="PANTHER" id="PTHR11571">
    <property type="entry name" value="GLUTATHIONE S-TRANSFERASE"/>
    <property type="match status" value="1"/>
</dbReference>
<dbReference type="Gene3D" id="3.40.30.10">
    <property type="entry name" value="Glutaredoxin"/>
    <property type="match status" value="1"/>
</dbReference>
<feature type="domain" description="GST N-terminal" evidence="2">
    <location>
        <begin position="91"/>
        <end position="168"/>
    </location>
</feature>
<keyword evidence="1" id="KW-0812">Transmembrane</keyword>
<dbReference type="Proteomes" id="UP000887574">
    <property type="component" value="Unplaced"/>
</dbReference>
<dbReference type="CDD" id="cd03039">
    <property type="entry name" value="GST_N_Sigma_like"/>
    <property type="match status" value="1"/>
</dbReference>
<dbReference type="InterPro" id="IPR004045">
    <property type="entry name" value="Glutathione_S-Trfase_N"/>
</dbReference>
<accession>A0A915D1M5</accession>
<keyword evidence="1" id="KW-0472">Membrane</keyword>
<dbReference type="SFLD" id="SFLDS00019">
    <property type="entry name" value="Glutathione_Transferase_(cytos"/>
    <property type="match status" value="1"/>
</dbReference>